<organism evidence="2 3">
    <name type="scientific">Gemmata obscuriglobus</name>
    <dbReference type="NCBI Taxonomy" id="114"/>
    <lineage>
        <taxon>Bacteria</taxon>
        <taxon>Pseudomonadati</taxon>
        <taxon>Planctomycetota</taxon>
        <taxon>Planctomycetia</taxon>
        <taxon>Gemmatales</taxon>
        <taxon>Gemmataceae</taxon>
        <taxon>Gemmata</taxon>
    </lineage>
</organism>
<proteinExistence type="predicted"/>
<dbReference type="InterPro" id="IPR005066">
    <property type="entry name" value="MoCF_OxRdtse_dimer"/>
</dbReference>
<name>A0A2Z3GY00_9BACT</name>
<accession>A0A2Z3GY00</accession>
<dbReference type="SUPFAM" id="SSF81296">
    <property type="entry name" value="E set domains"/>
    <property type="match status" value="1"/>
</dbReference>
<evidence type="ECO:0000313" key="3">
    <source>
        <dbReference type="Proteomes" id="UP000245802"/>
    </source>
</evidence>
<evidence type="ECO:0000259" key="1">
    <source>
        <dbReference type="Pfam" id="PF03404"/>
    </source>
</evidence>
<sequence length="80" mass="8827">MPAGKPYRTFGAPWSGESDVAVVEISADAGKSWSEAKRLGHAVPFAWRLWAFSWDAPETTGRYKVMGRALHRRTHAARGA</sequence>
<dbReference type="Pfam" id="PF03404">
    <property type="entry name" value="Mo-co_dimer"/>
    <property type="match status" value="1"/>
</dbReference>
<protein>
    <recommendedName>
        <fullName evidence="1">Moybdenum cofactor oxidoreductase dimerisation domain-containing protein</fullName>
    </recommendedName>
</protein>
<dbReference type="InterPro" id="IPR014756">
    <property type="entry name" value="Ig_E-set"/>
</dbReference>
<evidence type="ECO:0000313" key="2">
    <source>
        <dbReference type="EMBL" id="AWM38633.1"/>
    </source>
</evidence>
<dbReference type="EMBL" id="CP025958">
    <property type="protein sequence ID" value="AWM38633.1"/>
    <property type="molecule type" value="Genomic_DNA"/>
</dbReference>
<keyword evidence="3" id="KW-1185">Reference proteome</keyword>
<reference evidence="2 3" key="1">
    <citation type="submission" date="2018-01" db="EMBL/GenBank/DDBJ databases">
        <title>G. obscuriglobus.</title>
        <authorList>
            <person name="Franke J."/>
            <person name="Blomberg W."/>
            <person name="Selmecki A."/>
        </authorList>
    </citation>
    <scope>NUCLEOTIDE SEQUENCE [LARGE SCALE GENOMIC DNA]</scope>
    <source>
        <strain evidence="2 3">DSM 5831</strain>
    </source>
</reference>
<dbReference type="Gene3D" id="2.60.40.650">
    <property type="match status" value="1"/>
</dbReference>
<dbReference type="Proteomes" id="UP000245802">
    <property type="component" value="Chromosome"/>
</dbReference>
<dbReference type="KEGG" id="gog:C1280_17665"/>
<dbReference type="RefSeq" id="WP_010041467.1">
    <property type="nucleotide sequence ID" value="NZ_CP025958.1"/>
</dbReference>
<feature type="domain" description="Moybdenum cofactor oxidoreductase dimerisation" evidence="1">
    <location>
        <begin position="5"/>
        <end position="73"/>
    </location>
</feature>
<dbReference type="AlphaFoldDB" id="A0A2Z3GY00"/>
<gene>
    <name evidence="2" type="ORF">C1280_17665</name>
</gene>